<organism evidence="1 2">
    <name type="scientific">Botryotinia fuckeliana (strain T4)</name>
    <name type="common">Noble rot fungus</name>
    <name type="synonym">Botrytis cinerea</name>
    <dbReference type="NCBI Taxonomy" id="999810"/>
    <lineage>
        <taxon>Eukaryota</taxon>
        <taxon>Fungi</taxon>
        <taxon>Dikarya</taxon>
        <taxon>Ascomycota</taxon>
        <taxon>Pezizomycotina</taxon>
        <taxon>Leotiomycetes</taxon>
        <taxon>Helotiales</taxon>
        <taxon>Sclerotiniaceae</taxon>
        <taxon>Botrytis</taxon>
    </lineage>
</organism>
<accession>G2XT24</accession>
<dbReference type="Proteomes" id="UP000008177">
    <property type="component" value="Unplaced contigs"/>
</dbReference>
<evidence type="ECO:0000313" key="2">
    <source>
        <dbReference type="Proteomes" id="UP000008177"/>
    </source>
</evidence>
<name>G2XT24_BOTF4</name>
<reference evidence="2" key="1">
    <citation type="journal article" date="2011" name="PLoS Genet.">
        <title>Genomic analysis of the necrotrophic fungal pathogens Sclerotinia sclerotiorum and Botrytis cinerea.</title>
        <authorList>
            <person name="Amselem J."/>
            <person name="Cuomo C.A."/>
            <person name="van Kan J.A."/>
            <person name="Viaud M."/>
            <person name="Benito E.P."/>
            <person name="Couloux A."/>
            <person name="Coutinho P.M."/>
            <person name="de Vries R.P."/>
            <person name="Dyer P.S."/>
            <person name="Fillinger S."/>
            <person name="Fournier E."/>
            <person name="Gout L."/>
            <person name="Hahn M."/>
            <person name="Kohn L."/>
            <person name="Lapalu N."/>
            <person name="Plummer K.M."/>
            <person name="Pradier J.M."/>
            <person name="Quevillon E."/>
            <person name="Sharon A."/>
            <person name="Simon A."/>
            <person name="ten Have A."/>
            <person name="Tudzynski B."/>
            <person name="Tudzynski P."/>
            <person name="Wincker P."/>
            <person name="Andrew M."/>
            <person name="Anthouard V."/>
            <person name="Beever R.E."/>
            <person name="Beffa R."/>
            <person name="Benoit I."/>
            <person name="Bouzid O."/>
            <person name="Brault B."/>
            <person name="Chen Z."/>
            <person name="Choquer M."/>
            <person name="Collemare J."/>
            <person name="Cotton P."/>
            <person name="Danchin E.G."/>
            <person name="Da Silva C."/>
            <person name="Gautier A."/>
            <person name="Giraud C."/>
            <person name="Giraud T."/>
            <person name="Gonzalez C."/>
            <person name="Grossetete S."/>
            <person name="Guldener U."/>
            <person name="Henrissat B."/>
            <person name="Howlett B.J."/>
            <person name="Kodira C."/>
            <person name="Kretschmer M."/>
            <person name="Lappartient A."/>
            <person name="Leroch M."/>
            <person name="Levis C."/>
            <person name="Mauceli E."/>
            <person name="Neuveglise C."/>
            <person name="Oeser B."/>
            <person name="Pearson M."/>
            <person name="Poulain J."/>
            <person name="Poussereau N."/>
            <person name="Quesneville H."/>
            <person name="Rascle C."/>
            <person name="Schumacher J."/>
            <person name="Segurens B."/>
            <person name="Sexton A."/>
            <person name="Silva E."/>
            <person name="Sirven C."/>
            <person name="Soanes D.M."/>
            <person name="Talbot N.J."/>
            <person name="Templeton M."/>
            <person name="Yandava C."/>
            <person name="Yarden O."/>
            <person name="Zeng Q."/>
            <person name="Rollins J.A."/>
            <person name="Lebrun M.H."/>
            <person name="Dickman M."/>
        </authorList>
    </citation>
    <scope>NUCLEOTIDE SEQUENCE [LARGE SCALE GENOMIC DNA]</scope>
    <source>
        <strain evidence="2">T4</strain>
    </source>
</reference>
<evidence type="ECO:0000313" key="1">
    <source>
        <dbReference type="EMBL" id="CCD43738.1"/>
    </source>
</evidence>
<protein>
    <submittedName>
        <fullName evidence="1">Uncharacterized protein</fullName>
    </submittedName>
</protein>
<dbReference type="InParanoid" id="G2XT24"/>
<dbReference type="EMBL" id="FQ790265">
    <property type="protein sequence ID" value="CCD43738.1"/>
    <property type="molecule type" value="Genomic_DNA"/>
</dbReference>
<sequence>MPETQRQKFLLRRKTSRHFFNAHSGCISLLHCTIKRRFGLCACMGNLSQGLRKLLGLLVEDATTP</sequence>
<dbReference type="HOGENOM" id="CLU_2849402_0_0_1"/>
<gene>
    <name evidence="1" type="ORF">BofuT4_uP009860.1</name>
</gene>
<dbReference type="AlphaFoldDB" id="G2XT24"/>
<proteinExistence type="predicted"/>